<keyword evidence="2" id="KW-1185">Reference proteome</keyword>
<dbReference type="PANTHER" id="PTHR11439">
    <property type="entry name" value="GAG-POL-RELATED RETROTRANSPOSON"/>
    <property type="match status" value="1"/>
</dbReference>
<proteinExistence type="predicted"/>
<comment type="caution">
    <text evidence="1">The sequence shown here is derived from an EMBL/GenBank/DDBJ whole genome shotgun (WGS) entry which is preliminary data.</text>
</comment>
<dbReference type="InParanoid" id="G4TVF0"/>
<dbReference type="AlphaFoldDB" id="G4TVF0"/>
<dbReference type="OMA" id="HEQTEHI"/>
<sequence>MAGGVILWRSRLQSIVATSSTEVEYVAAVPARQGAVWLRRMVAELGWPSLSPTTLWMDNLGAMVLTQALKSHQQTQHIDLQYHFIRECVKDELIKPEWILSTENMADLFTKALTPEVF</sequence>
<accession>G4TVF0</accession>
<dbReference type="HOGENOM" id="CLU_001650_6_4_1"/>
<dbReference type="Proteomes" id="UP000007148">
    <property type="component" value="Unassembled WGS sequence"/>
</dbReference>
<dbReference type="OrthoDB" id="3344688at2759"/>
<reference evidence="1 2" key="1">
    <citation type="journal article" date="2011" name="PLoS Pathog.">
        <title>Endophytic Life Strategies Decoded by Genome and Transcriptome Analyses of the Mutualistic Root Symbiont Piriformospora indica.</title>
        <authorList>
            <person name="Zuccaro A."/>
            <person name="Lahrmann U."/>
            <person name="Guldener U."/>
            <person name="Langen G."/>
            <person name="Pfiffi S."/>
            <person name="Biedenkopf D."/>
            <person name="Wong P."/>
            <person name="Samans B."/>
            <person name="Grimm C."/>
            <person name="Basiewicz M."/>
            <person name="Murat C."/>
            <person name="Martin F."/>
            <person name="Kogel K.H."/>
        </authorList>
    </citation>
    <scope>NUCLEOTIDE SEQUENCE [LARGE SCALE GENOMIC DNA]</scope>
    <source>
        <strain evidence="1 2">DSM 11827</strain>
    </source>
</reference>
<organism evidence="1 2">
    <name type="scientific">Serendipita indica (strain DSM 11827)</name>
    <name type="common">Root endophyte fungus</name>
    <name type="synonym">Piriformospora indica</name>
    <dbReference type="NCBI Taxonomy" id="1109443"/>
    <lineage>
        <taxon>Eukaryota</taxon>
        <taxon>Fungi</taxon>
        <taxon>Dikarya</taxon>
        <taxon>Basidiomycota</taxon>
        <taxon>Agaricomycotina</taxon>
        <taxon>Agaricomycetes</taxon>
        <taxon>Sebacinales</taxon>
        <taxon>Serendipitaceae</taxon>
        <taxon>Serendipita</taxon>
    </lineage>
</organism>
<gene>
    <name evidence="1" type="ORF">PIIN_09277</name>
</gene>
<evidence type="ECO:0000313" key="1">
    <source>
        <dbReference type="EMBL" id="CCA75293.1"/>
    </source>
</evidence>
<evidence type="ECO:0000313" key="2">
    <source>
        <dbReference type="Proteomes" id="UP000007148"/>
    </source>
</evidence>
<dbReference type="CDD" id="cd09272">
    <property type="entry name" value="RNase_HI_RT_Ty1"/>
    <property type="match status" value="1"/>
</dbReference>
<dbReference type="PANTHER" id="PTHR11439:SF483">
    <property type="entry name" value="PEPTIDE SYNTHASE GLIP-LIKE, PUTATIVE (AFU_ORTHOLOGUE AFUA_3G12920)-RELATED"/>
    <property type="match status" value="1"/>
</dbReference>
<dbReference type="EMBL" id="CAFZ01000426">
    <property type="protein sequence ID" value="CCA75293.1"/>
    <property type="molecule type" value="Genomic_DNA"/>
</dbReference>
<protein>
    <submittedName>
        <fullName evidence="1">Uncharacterized protein</fullName>
    </submittedName>
</protein>
<dbReference type="STRING" id="1109443.G4TVF0"/>
<dbReference type="eggNOG" id="KOG0017">
    <property type="taxonomic scope" value="Eukaryota"/>
</dbReference>
<name>G4TVF0_SERID</name>